<keyword evidence="5 9" id="KW-1133">Transmembrane helix</keyword>
<protein>
    <recommendedName>
        <fullName evidence="10">Phosphatidic acid phosphatase type 2/haloperoxidase domain-containing protein</fullName>
    </recommendedName>
</protein>
<evidence type="ECO:0000256" key="3">
    <source>
        <dbReference type="ARBA" id="ARBA00022801"/>
    </source>
</evidence>
<keyword evidence="3" id="KW-0378">Hydrolase</keyword>
<name>A0AAD4IHI4_9PLEO</name>
<sequence length="547" mass="60861">MSPRHDAPPDSAATTQPKPDAGNKGHDHYAQHLPRWRNALRNRLIPIVRWETPWLALLQHTMRSPALDSYFAYTANLGTHTFFMVFLPIQFWCGYTSIGRATVFMLAAGVYGTGFLKDMLCLPRPLSPPLARISMSGSAALEYGFPSSHSANAVSVAFYAIYTLRQSAEQDNSSWNTPLQALFYFYALSIIVGRLYCGMHGFLDVLVGSIMGALITAFQLACGDWMDSFVFSASYKDVFIATLVVCVLVRIHPEPADDCPCYDDSVSFSGVVIGINLGAWHYAQTGYALKDAYPSSVPFDLEEMGLLKATIRILLGVVVIFVWRATMKPALFTILPPIFRILEHARWNMPRAFFLNASKYKSIKPFADDDNVIPPASELPHMLKNLAHPRKRSVSVGPQSAADAYETLAYRNRRRRESVNSLDGAVPEDSAWAPSPAVLNTPNIEKGEPLLGAGLLPTPMASRVHSYEQMMGTGEVQLEKNVTTPPESDTDVAGDVYKLTQSPTEEENEKREIFMQLTTPRVRYDVEVVTKLIVYTGIYRININNDD</sequence>
<comment type="subcellular location">
    <subcellularLocation>
        <location evidence="1">Endoplasmic reticulum membrane</location>
        <topology evidence="1">Multi-pass membrane protein</topology>
    </subcellularLocation>
</comment>
<feature type="transmembrane region" description="Helical" evidence="9">
    <location>
        <begin position="98"/>
        <end position="120"/>
    </location>
</feature>
<feature type="transmembrane region" description="Helical" evidence="9">
    <location>
        <begin position="70"/>
        <end position="92"/>
    </location>
</feature>
<evidence type="ECO:0000256" key="5">
    <source>
        <dbReference type="ARBA" id="ARBA00022989"/>
    </source>
</evidence>
<dbReference type="Proteomes" id="UP001199106">
    <property type="component" value="Unassembled WGS sequence"/>
</dbReference>
<dbReference type="SMART" id="SM00014">
    <property type="entry name" value="acidPPc"/>
    <property type="match status" value="1"/>
</dbReference>
<feature type="transmembrane region" description="Helical" evidence="9">
    <location>
        <begin position="202"/>
        <end position="221"/>
    </location>
</feature>
<evidence type="ECO:0000256" key="9">
    <source>
        <dbReference type="SAM" id="Phobius"/>
    </source>
</evidence>
<keyword evidence="12" id="KW-1185">Reference proteome</keyword>
<evidence type="ECO:0000256" key="8">
    <source>
        <dbReference type="SAM" id="MobiDB-lite"/>
    </source>
</evidence>
<organism evidence="11 12">
    <name type="scientific">Alternaria panax</name>
    <dbReference type="NCBI Taxonomy" id="48097"/>
    <lineage>
        <taxon>Eukaryota</taxon>
        <taxon>Fungi</taxon>
        <taxon>Dikarya</taxon>
        <taxon>Ascomycota</taxon>
        <taxon>Pezizomycotina</taxon>
        <taxon>Dothideomycetes</taxon>
        <taxon>Pleosporomycetidae</taxon>
        <taxon>Pleosporales</taxon>
        <taxon>Pleosporineae</taxon>
        <taxon>Pleosporaceae</taxon>
        <taxon>Alternaria</taxon>
        <taxon>Alternaria sect. Panax</taxon>
    </lineage>
</organism>
<dbReference type="PANTHER" id="PTHR14969">
    <property type="entry name" value="SPHINGOSINE-1-PHOSPHATE PHOSPHOHYDROLASE"/>
    <property type="match status" value="1"/>
</dbReference>
<accession>A0AAD4IHI4</accession>
<dbReference type="GO" id="GO:0042392">
    <property type="term" value="F:sphingosine-1-phosphate phosphatase activity"/>
    <property type="evidence" value="ECO:0007669"/>
    <property type="project" value="TreeGrafter"/>
</dbReference>
<dbReference type="Pfam" id="PF01569">
    <property type="entry name" value="PAP2"/>
    <property type="match status" value="1"/>
</dbReference>
<keyword evidence="4" id="KW-0256">Endoplasmic reticulum</keyword>
<evidence type="ECO:0000259" key="10">
    <source>
        <dbReference type="SMART" id="SM00014"/>
    </source>
</evidence>
<evidence type="ECO:0000313" key="12">
    <source>
        <dbReference type="Proteomes" id="UP001199106"/>
    </source>
</evidence>
<evidence type="ECO:0000313" key="11">
    <source>
        <dbReference type="EMBL" id="KAG9194563.1"/>
    </source>
</evidence>
<feature type="domain" description="Phosphatidic acid phosphatase type 2/haloperoxidase" evidence="10">
    <location>
        <begin position="98"/>
        <end position="220"/>
    </location>
</feature>
<evidence type="ECO:0000256" key="6">
    <source>
        <dbReference type="ARBA" id="ARBA00023136"/>
    </source>
</evidence>
<feature type="transmembrane region" description="Helical" evidence="9">
    <location>
        <begin position="181"/>
        <end position="197"/>
    </location>
</feature>
<feature type="transmembrane region" description="Helical" evidence="9">
    <location>
        <begin position="233"/>
        <end position="253"/>
    </location>
</feature>
<dbReference type="EMBL" id="JAANER010000002">
    <property type="protein sequence ID" value="KAG9194563.1"/>
    <property type="molecule type" value="Genomic_DNA"/>
</dbReference>
<evidence type="ECO:0000256" key="2">
    <source>
        <dbReference type="ARBA" id="ARBA00022692"/>
    </source>
</evidence>
<dbReference type="CDD" id="cd03388">
    <property type="entry name" value="PAP2_SPPase1"/>
    <property type="match status" value="1"/>
</dbReference>
<dbReference type="SUPFAM" id="SSF48317">
    <property type="entry name" value="Acid phosphatase/Vanadium-dependent haloperoxidase"/>
    <property type="match status" value="1"/>
</dbReference>
<keyword evidence="2 9" id="KW-0812">Transmembrane</keyword>
<dbReference type="InterPro" id="IPR000326">
    <property type="entry name" value="PAP2/HPO"/>
</dbReference>
<feature type="transmembrane region" description="Helical" evidence="9">
    <location>
        <begin position="265"/>
        <end position="284"/>
    </location>
</feature>
<keyword evidence="6 9" id="KW-0472">Membrane</keyword>
<comment type="caution">
    <text evidence="11">The sequence shown here is derived from an EMBL/GenBank/DDBJ whole genome shotgun (WGS) entry which is preliminary data.</text>
</comment>
<evidence type="ECO:0000256" key="4">
    <source>
        <dbReference type="ARBA" id="ARBA00022824"/>
    </source>
</evidence>
<dbReference type="PANTHER" id="PTHR14969:SF28">
    <property type="entry name" value="DIHYDROSPHINGOSINE 1-PHOSPHATE PHOSPHATASE LCB3-RELATED"/>
    <property type="match status" value="1"/>
</dbReference>
<dbReference type="Gene3D" id="1.20.144.10">
    <property type="entry name" value="Phosphatidic acid phosphatase type 2/haloperoxidase"/>
    <property type="match status" value="1"/>
</dbReference>
<evidence type="ECO:0000256" key="1">
    <source>
        <dbReference type="ARBA" id="ARBA00004477"/>
    </source>
</evidence>
<dbReference type="InterPro" id="IPR036938">
    <property type="entry name" value="PAP2/HPO_sf"/>
</dbReference>
<feature type="region of interest" description="Disordered" evidence="8">
    <location>
        <begin position="1"/>
        <end position="27"/>
    </location>
</feature>
<evidence type="ECO:0000256" key="7">
    <source>
        <dbReference type="ARBA" id="ARBA00038324"/>
    </source>
</evidence>
<reference evidence="11" key="1">
    <citation type="submission" date="2021-07" db="EMBL/GenBank/DDBJ databases">
        <title>Genome Resource of American Ginseng Black Spot Pathogen Alternaria panax.</title>
        <authorList>
            <person name="Qiu C."/>
            <person name="Wang W."/>
            <person name="Liu Z."/>
        </authorList>
    </citation>
    <scope>NUCLEOTIDE SEQUENCE</scope>
    <source>
        <strain evidence="11">BNCC115425</strain>
    </source>
</reference>
<dbReference type="GO" id="GO:0005789">
    <property type="term" value="C:endoplasmic reticulum membrane"/>
    <property type="evidence" value="ECO:0007669"/>
    <property type="project" value="UniProtKB-SubCell"/>
</dbReference>
<proteinExistence type="inferred from homology"/>
<dbReference type="AlphaFoldDB" id="A0AAD4IHI4"/>
<comment type="similarity">
    <text evidence="7">Belongs to the type 2 lipid phosphate phosphatase family.</text>
</comment>
<gene>
    <name evidence="11" type="ORF">G6011_04598</name>
</gene>